<evidence type="ECO:0000313" key="1">
    <source>
        <dbReference type="EMBL" id="MDV2477843.1"/>
    </source>
</evidence>
<gene>
    <name evidence="1" type="ORF">F8M49_25045</name>
</gene>
<name>A0ABU3WVB2_9NOCA</name>
<organism evidence="1 2">
    <name type="scientific">Rhodococcus zopfii</name>
    <dbReference type="NCBI Taxonomy" id="43772"/>
    <lineage>
        <taxon>Bacteria</taxon>
        <taxon>Bacillati</taxon>
        <taxon>Actinomycetota</taxon>
        <taxon>Actinomycetes</taxon>
        <taxon>Mycobacteriales</taxon>
        <taxon>Nocardiaceae</taxon>
        <taxon>Rhodococcus</taxon>
    </lineage>
</organism>
<dbReference type="EMBL" id="WBMO01000005">
    <property type="protein sequence ID" value="MDV2477843.1"/>
    <property type="molecule type" value="Genomic_DNA"/>
</dbReference>
<evidence type="ECO:0008006" key="3">
    <source>
        <dbReference type="Google" id="ProtNLM"/>
    </source>
</evidence>
<proteinExistence type="predicted"/>
<dbReference type="Proteomes" id="UP001275440">
    <property type="component" value="Unassembled WGS sequence"/>
</dbReference>
<sequence length="62" mass="6850">MTPQDNTIDHDTDLDRALLEALATAKGYRLATRCKSCGHWLTSARSRAAHQGPKCRRKAVGK</sequence>
<dbReference type="InterPro" id="IPR046053">
    <property type="entry name" value="DUF6011"/>
</dbReference>
<protein>
    <recommendedName>
        <fullName evidence="3">C2H2-type domain-containing protein</fullName>
    </recommendedName>
</protein>
<comment type="caution">
    <text evidence="1">The sequence shown here is derived from an EMBL/GenBank/DDBJ whole genome shotgun (WGS) entry which is preliminary data.</text>
</comment>
<reference evidence="1 2" key="1">
    <citation type="submission" date="2019-10" db="EMBL/GenBank/DDBJ databases">
        <title>Draft Genome Assembly of Rhodococcus zopfii DSM44189.</title>
        <authorList>
            <person name="Sutton J.M."/>
            <person name="Akob D.M."/>
            <person name="Bushman T.J."/>
        </authorList>
    </citation>
    <scope>NUCLEOTIDE SEQUENCE [LARGE SCALE GENOMIC DNA]</scope>
    <source>
        <strain evidence="1 2">DSM 44189</strain>
    </source>
</reference>
<evidence type="ECO:0000313" key="2">
    <source>
        <dbReference type="Proteomes" id="UP001275440"/>
    </source>
</evidence>
<dbReference type="Pfam" id="PF19474">
    <property type="entry name" value="DUF6011"/>
    <property type="match status" value="1"/>
</dbReference>
<accession>A0ABU3WVB2</accession>
<keyword evidence="2" id="KW-1185">Reference proteome</keyword>